<evidence type="ECO:0000256" key="4">
    <source>
        <dbReference type="PROSITE-ProRule" id="PRU00042"/>
    </source>
</evidence>
<evidence type="ECO:0000259" key="5">
    <source>
        <dbReference type="PROSITE" id="PS50157"/>
    </source>
</evidence>
<name>T1ESU9_HELRO</name>
<evidence type="ECO:0000313" key="6">
    <source>
        <dbReference type="EMBL" id="ESN99087.1"/>
    </source>
</evidence>
<gene>
    <name evidence="7" type="primary">20199649</name>
    <name evidence="6" type="ORF">HELRODRAFT_162574</name>
</gene>
<dbReference type="PANTHER" id="PTHR13267">
    <property type="entry name" value="ZINC FINGER PROTEIN 277"/>
    <property type="match status" value="1"/>
</dbReference>
<evidence type="ECO:0000313" key="8">
    <source>
        <dbReference type="Proteomes" id="UP000015101"/>
    </source>
</evidence>
<reference evidence="6 8" key="2">
    <citation type="journal article" date="2013" name="Nature">
        <title>Insights into bilaterian evolution from three spiralian genomes.</title>
        <authorList>
            <person name="Simakov O."/>
            <person name="Marletaz F."/>
            <person name="Cho S.J."/>
            <person name="Edsinger-Gonzales E."/>
            <person name="Havlak P."/>
            <person name="Hellsten U."/>
            <person name="Kuo D.H."/>
            <person name="Larsson T."/>
            <person name="Lv J."/>
            <person name="Arendt D."/>
            <person name="Savage R."/>
            <person name="Osoegawa K."/>
            <person name="de Jong P."/>
            <person name="Grimwood J."/>
            <person name="Chapman J.A."/>
            <person name="Shapiro H."/>
            <person name="Aerts A."/>
            <person name="Otillar R.P."/>
            <person name="Terry A.Y."/>
            <person name="Boore J.L."/>
            <person name="Grigoriev I.V."/>
            <person name="Lindberg D.R."/>
            <person name="Seaver E.C."/>
            <person name="Weisblat D.A."/>
            <person name="Putnam N.H."/>
            <person name="Rokhsar D.S."/>
        </authorList>
    </citation>
    <scope>NUCLEOTIDE SEQUENCE</scope>
</reference>
<dbReference type="PROSITE" id="PS50157">
    <property type="entry name" value="ZINC_FINGER_C2H2_2"/>
    <property type="match status" value="1"/>
</dbReference>
<evidence type="ECO:0000256" key="2">
    <source>
        <dbReference type="ARBA" id="ARBA00022833"/>
    </source>
</evidence>
<evidence type="ECO:0000256" key="3">
    <source>
        <dbReference type="ARBA" id="ARBA00034119"/>
    </source>
</evidence>
<dbReference type="GeneID" id="20199649"/>
<dbReference type="InterPro" id="IPR040048">
    <property type="entry name" value="ZNF277"/>
</dbReference>
<dbReference type="CTD" id="20199649"/>
<dbReference type="PANTHER" id="PTHR13267:SF3">
    <property type="entry name" value="ZINC FINGER PROTEIN 277"/>
    <property type="match status" value="1"/>
</dbReference>
<sequence>MTNARVNVKVHQLTCHICSEKFASLGDLFNHFNSSRHSSSTPPPSYYNQPQYFFPTYENDNLLCTISCGVDDDNIVDDADDNPDKEQLVKPEDMPLPAISDIITMKKLLES</sequence>
<reference evidence="8" key="1">
    <citation type="submission" date="2012-12" db="EMBL/GenBank/DDBJ databases">
        <authorList>
            <person name="Hellsten U."/>
            <person name="Grimwood J."/>
            <person name="Chapman J.A."/>
            <person name="Shapiro H."/>
            <person name="Aerts A."/>
            <person name="Otillar R.P."/>
            <person name="Terry A.Y."/>
            <person name="Boore J.L."/>
            <person name="Simakov O."/>
            <person name="Marletaz F."/>
            <person name="Cho S.-J."/>
            <person name="Edsinger-Gonzales E."/>
            <person name="Havlak P."/>
            <person name="Kuo D.-H."/>
            <person name="Larsson T."/>
            <person name="Lv J."/>
            <person name="Arendt D."/>
            <person name="Savage R."/>
            <person name="Osoegawa K."/>
            <person name="de Jong P."/>
            <person name="Lindberg D.R."/>
            <person name="Seaver E.C."/>
            <person name="Weisblat D.A."/>
            <person name="Putnam N.H."/>
            <person name="Grigoriev I.V."/>
            <person name="Rokhsar D.S."/>
        </authorList>
    </citation>
    <scope>NUCLEOTIDE SEQUENCE</scope>
</reference>
<organism evidence="7 8">
    <name type="scientific">Helobdella robusta</name>
    <name type="common">Californian leech</name>
    <dbReference type="NCBI Taxonomy" id="6412"/>
    <lineage>
        <taxon>Eukaryota</taxon>
        <taxon>Metazoa</taxon>
        <taxon>Spiralia</taxon>
        <taxon>Lophotrochozoa</taxon>
        <taxon>Annelida</taxon>
        <taxon>Clitellata</taxon>
        <taxon>Hirudinea</taxon>
        <taxon>Rhynchobdellida</taxon>
        <taxon>Glossiphoniidae</taxon>
        <taxon>Helobdella</taxon>
    </lineage>
</organism>
<dbReference type="SUPFAM" id="SSF57667">
    <property type="entry name" value="beta-beta-alpha zinc fingers"/>
    <property type="match status" value="1"/>
</dbReference>
<dbReference type="RefSeq" id="XP_009022988.1">
    <property type="nucleotide sequence ID" value="XM_009024740.1"/>
</dbReference>
<keyword evidence="4" id="KW-0863">Zinc-finger</keyword>
<accession>T1ESU9</accession>
<dbReference type="Proteomes" id="UP000015101">
    <property type="component" value="Unassembled WGS sequence"/>
</dbReference>
<feature type="domain" description="C2H2-type" evidence="5">
    <location>
        <begin position="13"/>
        <end position="42"/>
    </location>
</feature>
<dbReference type="EnsemblMetazoa" id="HelroT162574">
    <property type="protein sequence ID" value="HelroP162574"/>
    <property type="gene ID" value="HelroG162574"/>
</dbReference>
<keyword evidence="8" id="KW-1185">Reference proteome</keyword>
<dbReference type="EMBL" id="AMQM01001113">
    <property type="status" value="NOT_ANNOTATED_CDS"/>
    <property type="molecule type" value="Genomic_DNA"/>
</dbReference>
<evidence type="ECO:0000313" key="7">
    <source>
        <dbReference type="EnsemblMetazoa" id="HelroP162574"/>
    </source>
</evidence>
<dbReference type="GO" id="GO:0008270">
    <property type="term" value="F:zinc ion binding"/>
    <property type="evidence" value="ECO:0007669"/>
    <property type="project" value="UniProtKB-KW"/>
</dbReference>
<proteinExistence type="inferred from homology"/>
<dbReference type="InterPro" id="IPR013087">
    <property type="entry name" value="Znf_C2H2_type"/>
</dbReference>
<dbReference type="InterPro" id="IPR036236">
    <property type="entry name" value="Znf_C2H2_sf"/>
</dbReference>
<evidence type="ECO:0000256" key="1">
    <source>
        <dbReference type="ARBA" id="ARBA00022723"/>
    </source>
</evidence>
<dbReference type="InParanoid" id="T1ESU9"/>
<dbReference type="PROSITE" id="PS00028">
    <property type="entry name" value="ZINC_FINGER_C2H2_1"/>
    <property type="match status" value="1"/>
</dbReference>
<dbReference type="eggNOG" id="KOG2482">
    <property type="taxonomic scope" value="Eukaryota"/>
</dbReference>
<keyword evidence="1" id="KW-0479">Metal-binding</keyword>
<reference evidence="7" key="3">
    <citation type="submission" date="2015-06" db="UniProtKB">
        <authorList>
            <consortium name="EnsemblMetazoa"/>
        </authorList>
    </citation>
    <scope>IDENTIFICATION</scope>
</reference>
<dbReference type="HOGENOM" id="CLU_2161071_0_0_1"/>
<dbReference type="KEGG" id="hro:HELRODRAFT_162574"/>
<dbReference type="AlphaFoldDB" id="T1ESU9"/>
<comment type="similarity">
    <text evidence="3">Belongs to the ZNF277 family.</text>
</comment>
<protein>
    <recommendedName>
        <fullName evidence="5">C2H2-type domain-containing protein</fullName>
    </recommendedName>
</protein>
<dbReference type="EMBL" id="KB097143">
    <property type="protein sequence ID" value="ESN99087.1"/>
    <property type="molecule type" value="Genomic_DNA"/>
</dbReference>
<keyword evidence="2" id="KW-0862">Zinc</keyword>